<protein>
    <submittedName>
        <fullName evidence="2">Uncharacterized protein</fullName>
    </submittedName>
</protein>
<dbReference type="EMBL" id="GBRH01185048">
    <property type="protein sequence ID" value="JAE12848.1"/>
    <property type="molecule type" value="Transcribed_RNA"/>
</dbReference>
<reference evidence="2" key="2">
    <citation type="journal article" date="2015" name="Data Brief">
        <title>Shoot transcriptome of the giant reed, Arundo donax.</title>
        <authorList>
            <person name="Barrero R.A."/>
            <person name="Guerrero F.D."/>
            <person name="Moolhuijzen P."/>
            <person name="Goolsby J.A."/>
            <person name="Tidwell J."/>
            <person name="Bellgard S.E."/>
            <person name="Bellgard M.I."/>
        </authorList>
    </citation>
    <scope>NUCLEOTIDE SEQUENCE</scope>
    <source>
        <tissue evidence="2">Shoot tissue taken approximately 20 cm above the soil surface</tissue>
    </source>
</reference>
<feature type="compositionally biased region" description="Basic residues" evidence="1">
    <location>
        <begin position="1"/>
        <end position="13"/>
    </location>
</feature>
<proteinExistence type="predicted"/>
<name>A0A0A9FWW4_ARUDO</name>
<reference evidence="2" key="1">
    <citation type="submission" date="2014-09" db="EMBL/GenBank/DDBJ databases">
        <authorList>
            <person name="Magalhaes I.L.F."/>
            <person name="Oliveira U."/>
            <person name="Santos F.R."/>
            <person name="Vidigal T.H.D.A."/>
            <person name="Brescovit A.D."/>
            <person name="Santos A.J."/>
        </authorList>
    </citation>
    <scope>NUCLEOTIDE SEQUENCE</scope>
    <source>
        <tissue evidence="2">Shoot tissue taken approximately 20 cm above the soil surface</tissue>
    </source>
</reference>
<evidence type="ECO:0000256" key="1">
    <source>
        <dbReference type="SAM" id="MobiDB-lite"/>
    </source>
</evidence>
<evidence type="ECO:0000313" key="2">
    <source>
        <dbReference type="EMBL" id="JAE12848.1"/>
    </source>
</evidence>
<feature type="region of interest" description="Disordered" evidence="1">
    <location>
        <begin position="1"/>
        <end position="21"/>
    </location>
</feature>
<organism evidence="2">
    <name type="scientific">Arundo donax</name>
    <name type="common">Giant reed</name>
    <name type="synonym">Donax arundinaceus</name>
    <dbReference type="NCBI Taxonomy" id="35708"/>
    <lineage>
        <taxon>Eukaryota</taxon>
        <taxon>Viridiplantae</taxon>
        <taxon>Streptophyta</taxon>
        <taxon>Embryophyta</taxon>
        <taxon>Tracheophyta</taxon>
        <taxon>Spermatophyta</taxon>
        <taxon>Magnoliopsida</taxon>
        <taxon>Liliopsida</taxon>
        <taxon>Poales</taxon>
        <taxon>Poaceae</taxon>
        <taxon>PACMAD clade</taxon>
        <taxon>Arundinoideae</taxon>
        <taxon>Arundineae</taxon>
        <taxon>Arundo</taxon>
    </lineage>
</organism>
<accession>A0A0A9FWW4</accession>
<sequence>MAKLGRTRTHLVARRLAAASP</sequence>
<dbReference type="AlphaFoldDB" id="A0A0A9FWW4"/>